<reference evidence="2" key="1">
    <citation type="journal article" date="2014" name="Front. Microbiol.">
        <title>High frequency of phylogenetically diverse reductive dehalogenase-homologous genes in deep subseafloor sedimentary metagenomes.</title>
        <authorList>
            <person name="Kawai M."/>
            <person name="Futagami T."/>
            <person name="Toyoda A."/>
            <person name="Takaki Y."/>
            <person name="Nishi S."/>
            <person name="Hori S."/>
            <person name="Arai W."/>
            <person name="Tsubouchi T."/>
            <person name="Morono Y."/>
            <person name="Uchiyama I."/>
            <person name="Ito T."/>
            <person name="Fujiyama A."/>
            <person name="Inagaki F."/>
            <person name="Takami H."/>
        </authorList>
    </citation>
    <scope>NUCLEOTIDE SEQUENCE</scope>
    <source>
        <strain evidence="2">Expedition CK06-06</strain>
    </source>
</reference>
<dbReference type="Gene3D" id="3.90.180.10">
    <property type="entry name" value="Medium-chain alcohol dehydrogenases, catalytic domain"/>
    <property type="match status" value="1"/>
</dbReference>
<dbReference type="SMART" id="SM00829">
    <property type="entry name" value="PKS_ER"/>
    <property type="match status" value="1"/>
</dbReference>
<feature type="non-terminal residue" evidence="2">
    <location>
        <position position="1"/>
    </location>
</feature>
<feature type="domain" description="Enoyl reductase (ER)" evidence="1">
    <location>
        <begin position="4"/>
        <end position="228"/>
    </location>
</feature>
<dbReference type="PANTHER" id="PTHR45033:SF3">
    <property type="entry name" value="DEHYDROGENASE, PUTATIVE (AFU_ORTHOLOGUE AFUA_2G13270)-RELATED"/>
    <property type="match status" value="1"/>
</dbReference>
<dbReference type="SUPFAM" id="SSF51735">
    <property type="entry name" value="NAD(P)-binding Rossmann-fold domains"/>
    <property type="match status" value="1"/>
</dbReference>
<dbReference type="InterPro" id="IPR036291">
    <property type="entry name" value="NAD(P)-bd_dom_sf"/>
</dbReference>
<comment type="caution">
    <text evidence="2">The sequence shown here is derived from an EMBL/GenBank/DDBJ whole genome shotgun (WGS) entry which is preliminary data.</text>
</comment>
<name>X0VXT9_9ZZZZ</name>
<dbReference type="AlphaFoldDB" id="X0VXT9"/>
<proteinExistence type="predicted"/>
<accession>X0VXT9</accession>
<dbReference type="InterPro" id="IPR011032">
    <property type="entry name" value="GroES-like_sf"/>
</dbReference>
<dbReference type="EMBL" id="BARS01020268">
    <property type="protein sequence ID" value="GAG05311.1"/>
    <property type="molecule type" value="Genomic_DNA"/>
</dbReference>
<dbReference type="Gene3D" id="3.40.50.720">
    <property type="entry name" value="NAD(P)-binding Rossmann-like Domain"/>
    <property type="match status" value="1"/>
</dbReference>
<evidence type="ECO:0000259" key="1">
    <source>
        <dbReference type="SMART" id="SM00829"/>
    </source>
</evidence>
<dbReference type="InterPro" id="IPR020843">
    <property type="entry name" value="ER"/>
</dbReference>
<dbReference type="InterPro" id="IPR052711">
    <property type="entry name" value="Zinc_ADH-like"/>
</dbReference>
<dbReference type="Pfam" id="PF00107">
    <property type="entry name" value="ADH_zinc_N"/>
    <property type="match status" value="1"/>
</dbReference>
<protein>
    <recommendedName>
        <fullName evidence="1">Enoyl reductase (ER) domain-containing protein</fullName>
    </recommendedName>
</protein>
<organism evidence="2">
    <name type="scientific">marine sediment metagenome</name>
    <dbReference type="NCBI Taxonomy" id="412755"/>
    <lineage>
        <taxon>unclassified sequences</taxon>
        <taxon>metagenomes</taxon>
        <taxon>ecological metagenomes</taxon>
    </lineage>
</organism>
<sequence length="230" mass="24999">HSRGGYADFFAVDAQNVIPVPDHVELTFEQLAATPLTFMTAWRMLQSKARLKPGDDVLIIGIGGGVALAALQIAKVAGARVLVTSSSDEKLEKAIELGASVGINHKKNPAYHKEVWTHTNKRGVDIVVDSVGEATWEKSLRSLTKGGRLVTCGATSGPKAMTNVRLVFWKQLEILGSTMASRSELRDVLKLVWNGRLTPIVDTVLPLSKAKEAHERLEKGEQFGKIVLKP</sequence>
<dbReference type="PANTHER" id="PTHR45033">
    <property type="match status" value="1"/>
</dbReference>
<evidence type="ECO:0000313" key="2">
    <source>
        <dbReference type="EMBL" id="GAG05311.1"/>
    </source>
</evidence>
<dbReference type="SUPFAM" id="SSF50129">
    <property type="entry name" value="GroES-like"/>
    <property type="match status" value="1"/>
</dbReference>
<dbReference type="GO" id="GO:0016491">
    <property type="term" value="F:oxidoreductase activity"/>
    <property type="evidence" value="ECO:0007669"/>
    <property type="project" value="InterPro"/>
</dbReference>
<gene>
    <name evidence="2" type="ORF">S01H1_32709</name>
</gene>
<dbReference type="InterPro" id="IPR013149">
    <property type="entry name" value="ADH-like_C"/>
</dbReference>